<sequence>MSRHGSSKNVQVGGGGPGARLLASFTNVEDHGSLLFAGWDNEGASVGEGGISFSDVWQFAASGWSLLSTSGPMPESRYGHAAASSGKELFVHGGHHDAGRRRRSATITPLKDMWRFTPATRMWAQVTFSTRDELNPTSRYGHSMEAAPDQSAIFMFGGYLEGDCHQASNALWSLNLTSLAWQQMHPSTGSPVERRHHASAVSKRRNLMFIFGGRIYDTNCNDNWFLNDLWSYAFAANTWSQLSASNAPPALNQAGMAYREIEDQLIIYGGYLASNQYSGVLYQFDVAHGQWSTLHDGTFDAPPARRSPQAVWRAPGTLVMCCGMDGDGNELSDTWKAELPGRSLCVAGHVFNGTDCSECPAGTYDANPETDLDDCVACEEDTYSDAGMKSCAPLLGPWIQALPPPDLTIGRNLAGSIQLSVTSALLPSHFHGVAMVPRYFMDLAPTPDSLQPGTLCSSQWHRSVYNNQDRLVAELTYADFDDKCLLNETQSGELIQRSGYAALFVVMVGASDSTVAKMVMPVQLNFTRAATGVYTGYVATGGSSHQINEKTFLLGPFHSSVHFYDAAYETKNDPAVYVYGSVAYVEHELEGELEMDVVQVWISSSKDSSNMTALTENLTESFVLSSSELGKARRSTHKRVVEKPFVTSCVYKIMNSHFTSENIGESLFISQDFI</sequence>
<dbReference type="SUPFAM" id="SSF117281">
    <property type="entry name" value="Kelch motif"/>
    <property type="match status" value="1"/>
</dbReference>
<accession>A0A812UMF5</accession>
<dbReference type="OrthoDB" id="10251809at2759"/>
<dbReference type="Gene3D" id="2.120.10.80">
    <property type="entry name" value="Kelch-type beta propeller"/>
    <property type="match status" value="2"/>
</dbReference>
<organism evidence="3 4">
    <name type="scientific">Symbiodinium natans</name>
    <dbReference type="NCBI Taxonomy" id="878477"/>
    <lineage>
        <taxon>Eukaryota</taxon>
        <taxon>Sar</taxon>
        <taxon>Alveolata</taxon>
        <taxon>Dinophyceae</taxon>
        <taxon>Suessiales</taxon>
        <taxon>Symbiodiniaceae</taxon>
        <taxon>Symbiodinium</taxon>
    </lineage>
</organism>
<keyword evidence="1" id="KW-0880">Kelch repeat</keyword>
<protein>
    <submittedName>
        <fullName evidence="3">Tea1 protein</fullName>
    </submittedName>
</protein>
<dbReference type="Pfam" id="PF24681">
    <property type="entry name" value="Kelch_KLHDC2_KLHL20_DRC7"/>
    <property type="match status" value="1"/>
</dbReference>
<reference evidence="3" key="1">
    <citation type="submission" date="2021-02" db="EMBL/GenBank/DDBJ databases">
        <authorList>
            <person name="Dougan E. K."/>
            <person name="Rhodes N."/>
            <person name="Thang M."/>
            <person name="Chan C."/>
        </authorList>
    </citation>
    <scope>NUCLEOTIDE SEQUENCE</scope>
</reference>
<dbReference type="InterPro" id="IPR011043">
    <property type="entry name" value="Gal_Oxase/kelch_b-propeller"/>
</dbReference>
<gene>
    <name evidence="3" type="primary">tea1</name>
    <name evidence="3" type="ORF">SNAT2548_LOCUS33473</name>
</gene>
<keyword evidence="4" id="KW-1185">Reference proteome</keyword>
<dbReference type="Gene3D" id="2.10.50.10">
    <property type="entry name" value="Tumor Necrosis Factor Receptor, subunit A, domain 2"/>
    <property type="match status" value="1"/>
</dbReference>
<dbReference type="SUPFAM" id="SSF50965">
    <property type="entry name" value="Galactose oxidase, central domain"/>
    <property type="match status" value="1"/>
</dbReference>
<evidence type="ECO:0000313" key="3">
    <source>
        <dbReference type="EMBL" id="CAE7587283.1"/>
    </source>
</evidence>
<dbReference type="Proteomes" id="UP000604046">
    <property type="component" value="Unassembled WGS sequence"/>
</dbReference>
<proteinExistence type="predicted"/>
<dbReference type="EMBL" id="CAJNDS010002758">
    <property type="protein sequence ID" value="CAE7587283.1"/>
    <property type="molecule type" value="Genomic_DNA"/>
</dbReference>
<evidence type="ECO:0000313" key="4">
    <source>
        <dbReference type="Proteomes" id="UP000604046"/>
    </source>
</evidence>
<comment type="caution">
    <text evidence="3">The sequence shown here is derived from an EMBL/GenBank/DDBJ whole genome shotgun (WGS) entry which is preliminary data.</text>
</comment>
<name>A0A812UMF5_9DINO</name>
<keyword evidence="2" id="KW-0677">Repeat</keyword>
<dbReference type="AlphaFoldDB" id="A0A812UMF5"/>
<dbReference type="InterPro" id="IPR015915">
    <property type="entry name" value="Kelch-typ_b-propeller"/>
</dbReference>
<evidence type="ECO:0000256" key="2">
    <source>
        <dbReference type="ARBA" id="ARBA00022737"/>
    </source>
</evidence>
<dbReference type="PANTHER" id="PTHR46093">
    <property type="entry name" value="ACYL-COA-BINDING DOMAIN-CONTAINING PROTEIN 5"/>
    <property type="match status" value="1"/>
</dbReference>
<dbReference type="PANTHER" id="PTHR46093:SF18">
    <property type="entry name" value="FIBRONECTIN TYPE-III DOMAIN-CONTAINING PROTEIN"/>
    <property type="match status" value="1"/>
</dbReference>
<evidence type="ECO:0000256" key="1">
    <source>
        <dbReference type="ARBA" id="ARBA00022441"/>
    </source>
</evidence>